<proteinExistence type="predicted"/>
<name>A0A7Y9IUA5_9BURK</name>
<accession>A0A7Y9IUA5</accession>
<sequence length="74" mass="8051">MQQLQFTLTREFIPLCDLLKATGVADSGGMGKAMVADGLVKVDGQVELRKTCKIRADQIVELGDVRIHVLPIEA</sequence>
<evidence type="ECO:0000256" key="1">
    <source>
        <dbReference type="PROSITE-ProRule" id="PRU00182"/>
    </source>
</evidence>
<dbReference type="Proteomes" id="UP000542125">
    <property type="component" value="Unassembled WGS sequence"/>
</dbReference>
<dbReference type="InterPro" id="IPR036986">
    <property type="entry name" value="S4_RNA-bd_sf"/>
</dbReference>
<keyword evidence="1" id="KW-0694">RNA-binding</keyword>
<dbReference type="RefSeq" id="WP_179586461.1">
    <property type="nucleotide sequence ID" value="NZ_JACBYR010000001.1"/>
</dbReference>
<evidence type="ECO:0000313" key="2">
    <source>
        <dbReference type="EMBL" id="NYE83079.1"/>
    </source>
</evidence>
<dbReference type="GO" id="GO:0003723">
    <property type="term" value="F:RNA binding"/>
    <property type="evidence" value="ECO:0007669"/>
    <property type="project" value="UniProtKB-KW"/>
</dbReference>
<evidence type="ECO:0000313" key="3">
    <source>
        <dbReference type="Proteomes" id="UP000542125"/>
    </source>
</evidence>
<dbReference type="PROSITE" id="PS50889">
    <property type="entry name" value="S4"/>
    <property type="match status" value="1"/>
</dbReference>
<reference evidence="2 3" key="1">
    <citation type="submission" date="2020-07" db="EMBL/GenBank/DDBJ databases">
        <title>Genomic Encyclopedia of Type Strains, Phase IV (KMG-V): Genome sequencing to study the core and pangenomes of soil and plant-associated prokaryotes.</title>
        <authorList>
            <person name="Whitman W."/>
        </authorList>
    </citation>
    <scope>NUCLEOTIDE SEQUENCE [LARGE SCALE GENOMIC DNA]</scope>
    <source>
        <strain evidence="2 3">SAS40</strain>
    </source>
</reference>
<dbReference type="EMBL" id="JACBYR010000001">
    <property type="protein sequence ID" value="NYE83079.1"/>
    <property type="molecule type" value="Genomic_DNA"/>
</dbReference>
<dbReference type="Gene3D" id="3.10.290.10">
    <property type="entry name" value="RNA-binding S4 domain"/>
    <property type="match status" value="1"/>
</dbReference>
<gene>
    <name evidence="2" type="ORF">FHW18_002350</name>
</gene>
<dbReference type="SUPFAM" id="SSF55174">
    <property type="entry name" value="Alpha-L RNA-binding motif"/>
    <property type="match status" value="1"/>
</dbReference>
<dbReference type="Pfam" id="PF13275">
    <property type="entry name" value="S4_2"/>
    <property type="match status" value="1"/>
</dbReference>
<comment type="caution">
    <text evidence="2">The sequence shown here is derived from an EMBL/GenBank/DDBJ whole genome shotgun (WGS) entry which is preliminary data.</text>
</comment>
<keyword evidence="3" id="KW-1185">Reference proteome</keyword>
<organism evidence="2 3">
    <name type="scientific">Pigmentiphaga litoralis</name>
    <dbReference type="NCBI Taxonomy" id="516702"/>
    <lineage>
        <taxon>Bacteria</taxon>
        <taxon>Pseudomonadati</taxon>
        <taxon>Pseudomonadota</taxon>
        <taxon>Betaproteobacteria</taxon>
        <taxon>Burkholderiales</taxon>
        <taxon>Alcaligenaceae</taxon>
        <taxon>Pigmentiphaga</taxon>
    </lineage>
</organism>
<dbReference type="AlphaFoldDB" id="A0A7Y9IUA5"/>
<protein>
    <submittedName>
        <fullName evidence="2">Ribosome-associated protein</fullName>
    </submittedName>
</protein>